<dbReference type="GO" id="GO:0003700">
    <property type="term" value="F:DNA-binding transcription factor activity"/>
    <property type="evidence" value="ECO:0007669"/>
    <property type="project" value="TreeGrafter"/>
</dbReference>
<dbReference type="Proteomes" id="UP000680348">
    <property type="component" value="Unassembled WGS sequence"/>
</dbReference>
<dbReference type="InterPro" id="IPR010982">
    <property type="entry name" value="Lambda_DNA-bd_dom_sf"/>
</dbReference>
<gene>
    <name evidence="6" type="ORF">KEU06_26395</name>
</gene>
<feature type="domain" description="HTH lacI-type" evidence="5">
    <location>
        <begin position="11"/>
        <end position="65"/>
    </location>
</feature>
<evidence type="ECO:0000313" key="6">
    <source>
        <dbReference type="EMBL" id="MBS3652133.1"/>
    </source>
</evidence>
<evidence type="ECO:0000256" key="3">
    <source>
        <dbReference type="ARBA" id="ARBA00023163"/>
    </source>
</evidence>
<dbReference type="PANTHER" id="PTHR30146">
    <property type="entry name" value="LACI-RELATED TRANSCRIPTIONAL REPRESSOR"/>
    <property type="match status" value="1"/>
</dbReference>
<keyword evidence="2 6" id="KW-0238">DNA-binding</keyword>
<keyword evidence="3" id="KW-0804">Transcription</keyword>
<evidence type="ECO:0000256" key="4">
    <source>
        <dbReference type="SAM" id="MobiDB-lite"/>
    </source>
</evidence>
<dbReference type="SMART" id="SM00354">
    <property type="entry name" value="HTH_LACI"/>
    <property type="match status" value="1"/>
</dbReference>
<dbReference type="InterPro" id="IPR028082">
    <property type="entry name" value="Peripla_BP_I"/>
</dbReference>
<dbReference type="EMBL" id="JAGWCR010000020">
    <property type="protein sequence ID" value="MBS3652133.1"/>
    <property type="molecule type" value="Genomic_DNA"/>
</dbReference>
<evidence type="ECO:0000259" key="5">
    <source>
        <dbReference type="PROSITE" id="PS50932"/>
    </source>
</evidence>
<dbReference type="SUPFAM" id="SSF47413">
    <property type="entry name" value="lambda repressor-like DNA-binding domains"/>
    <property type="match status" value="1"/>
</dbReference>
<feature type="region of interest" description="Disordered" evidence="4">
    <location>
        <begin position="338"/>
        <end position="375"/>
    </location>
</feature>
<dbReference type="PANTHER" id="PTHR30146:SF138">
    <property type="entry name" value="TRANSCRIPTIONAL REGULATORY PROTEIN"/>
    <property type="match status" value="1"/>
</dbReference>
<evidence type="ECO:0000256" key="1">
    <source>
        <dbReference type="ARBA" id="ARBA00023015"/>
    </source>
</evidence>
<organism evidence="6 7">
    <name type="scientific">Pseudaminobacter soli</name>
    <name type="common">ex Zhang et al. 2022</name>
    <dbReference type="NCBI Taxonomy" id="2831468"/>
    <lineage>
        <taxon>Bacteria</taxon>
        <taxon>Pseudomonadati</taxon>
        <taxon>Pseudomonadota</taxon>
        <taxon>Alphaproteobacteria</taxon>
        <taxon>Hyphomicrobiales</taxon>
        <taxon>Phyllobacteriaceae</taxon>
        <taxon>Pseudaminobacter</taxon>
    </lineage>
</organism>
<dbReference type="Gene3D" id="1.10.260.40">
    <property type="entry name" value="lambda repressor-like DNA-binding domains"/>
    <property type="match status" value="1"/>
</dbReference>
<accession>A0A942E6P4</accession>
<dbReference type="Pfam" id="PF00356">
    <property type="entry name" value="LacI"/>
    <property type="match status" value="1"/>
</dbReference>
<keyword evidence="7" id="KW-1185">Reference proteome</keyword>
<dbReference type="SUPFAM" id="SSF53822">
    <property type="entry name" value="Periplasmic binding protein-like I"/>
    <property type="match status" value="1"/>
</dbReference>
<dbReference type="PROSITE" id="PS50932">
    <property type="entry name" value="HTH_LACI_2"/>
    <property type="match status" value="1"/>
</dbReference>
<evidence type="ECO:0000256" key="2">
    <source>
        <dbReference type="ARBA" id="ARBA00023125"/>
    </source>
</evidence>
<dbReference type="Gene3D" id="3.40.50.2300">
    <property type="match status" value="2"/>
</dbReference>
<keyword evidence="1" id="KW-0805">Transcription regulation</keyword>
<dbReference type="InterPro" id="IPR000843">
    <property type="entry name" value="HTH_LacI"/>
</dbReference>
<dbReference type="AlphaFoldDB" id="A0A942E6P4"/>
<protein>
    <submittedName>
        <fullName evidence="6">LacI family DNA-binding transcriptional regulator</fullName>
    </submittedName>
</protein>
<evidence type="ECO:0000313" key="7">
    <source>
        <dbReference type="Proteomes" id="UP000680348"/>
    </source>
</evidence>
<dbReference type="CDD" id="cd01392">
    <property type="entry name" value="HTH_LacI"/>
    <property type="match status" value="1"/>
</dbReference>
<name>A0A942E6P4_9HYPH</name>
<reference evidence="6" key="1">
    <citation type="submission" date="2021-04" db="EMBL/GenBank/DDBJ databases">
        <title>Pseudaminobacter soli sp. nov., isolated from paddy soil contaminated by heavy metals.</title>
        <authorList>
            <person name="Zhang K."/>
        </authorList>
    </citation>
    <scope>NUCLEOTIDE SEQUENCE</scope>
    <source>
        <strain evidence="6">19-2017</strain>
    </source>
</reference>
<dbReference type="GO" id="GO:0000976">
    <property type="term" value="F:transcription cis-regulatory region binding"/>
    <property type="evidence" value="ECO:0007669"/>
    <property type="project" value="TreeGrafter"/>
</dbReference>
<sequence length="375" mass="40277">MRPRAAKQRAVTIRDVAAAAQLSVTAVSRHFNNRIALPVETVARIEAAASALGYRPNVAARRLSLGSSESLGFVLSDIAHPFFSAIASAAEAECARLGYSLLVFSSRNIIENEIAALRRIESAQVDGILFMTNHSNASEIAETINRVRNVVLLDEDAPDAEAPRIYARNREGGRLATEHLLAAGHRRIAFVGGQEGLISSSERMAGYREALETRGIPVDPALMLLAGYNSEDGEAAFAALDLLDEPPTAIFAAADMVALGILRSARGAGLSVPEDLSLVGFDDIPNADVIGPPLTTIRQSAEAFAVRGVQMLVSLLNGELTQDVVEYVDVELVKRSSVTQPRQRRHWRSAPRGASPKPKTAAKANRTQKRGNDNE</sequence>
<dbReference type="CDD" id="cd06267">
    <property type="entry name" value="PBP1_LacI_sugar_binding-like"/>
    <property type="match status" value="1"/>
</dbReference>
<comment type="caution">
    <text evidence="6">The sequence shown here is derived from an EMBL/GenBank/DDBJ whole genome shotgun (WGS) entry which is preliminary data.</text>
</comment>
<dbReference type="InterPro" id="IPR046335">
    <property type="entry name" value="LacI/GalR-like_sensor"/>
</dbReference>
<dbReference type="RefSeq" id="WP_188257691.1">
    <property type="nucleotide sequence ID" value="NZ_JABVCF010000020.1"/>
</dbReference>
<dbReference type="Pfam" id="PF13377">
    <property type="entry name" value="Peripla_BP_3"/>
    <property type="match status" value="1"/>
</dbReference>
<proteinExistence type="predicted"/>